<reference evidence="2" key="1">
    <citation type="journal article" date="2019" name="Int. J. Syst. Evol. Microbiol.">
        <title>The Global Catalogue of Microorganisms (GCM) 10K type strain sequencing project: providing services to taxonomists for standard genome sequencing and annotation.</title>
        <authorList>
            <consortium name="The Broad Institute Genomics Platform"/>
            <consortium name="The Broad Institute Genome Sequencing Center for Infectious Disease"/>
            <person name="Wu L."/>
            <person name="Ma J."/>
        </authorList>
    </citation>
    <scope>NUCLEOTIDE SEQUENCE [LARGE SCALE GENOMIC DNA]</scope>
    <source>
        <strain evidence="2">JCM 18015</strain>
    </source>
</reference>
<dbReference type="EMBL" id="BAABHW010000002">
    <property type="protein sequence ID" value="GAA5073589.1"/>
    <property type="molecule type" value="Genomic_DNA"/>
</dbReference>
<comment type="caution">
    <text evidence="1">The sequence shown here is derived from an EMBL/GenBank/DDBJ whole genome shotgun (WGS) entry which is preliminary data.</text>
</comment>
<accession>A0ABP9LB78</accession>
<proteinExistence type="predicted"/>
<dbReference type="Proteomes" id="UP001499910">
    <property type="component" value="Unassembled WGS sequence"/>
</dbReference>
<sequence>MSESAFIEARIARIALTRFEANGEWPATIRTEITLAVRQRGFPANTPPKEFPISMHIPVIDASEPLPQIETRAADTLRSTLRFLAEEI</sequence>
<keyword evidence="2" id="KW-1185">Reference proteome</keyword>
<name>A0ABP9LB78_9RHOB</name>
<organism evidence="1 2">
    <name type="scientific">[Roseibacterium] beibuensis</name>
    <dbReference type="NCBI Taxonomy" id="1193142"/>
    <lineage>
        <taxon>Bacteria</taxon>
        <taxon>Pseudomonadati</taxon>
        <taxon>Pseudomonadota</taxon>
        <taxon>Alphaproteobacteria</taxon>
        <taxon>Rhodobacterales</taxon>
        <taxon>Roseobacteraceae</taxon>
        <taxon>Roseicyclus</taxon>
    </lineage>
</organism>
<dbReference type="RefSeq" id="WP_259550485.1">
    <property type="nucleotide sequence ID" value="NZ_BAABHW010000002.1"/>
</dbReference>
<evidence type="ECO:0000313" key="1">
    <source>
        <dbReference type="EMBL" id="GAA5073589.1"/>
    </source>
</evidence>
<evidence type="ECO:0000313" key="2">
    <source>
        <dbReference type="Proteomes" id="UP001499910"/>
    </source>
</evidence>
<protein>
    <submittedName>
        <fullName evidence="1">Uncharacterized protein</fullName>
    </submittedName>
</protein>
<gene>
    <name evidence="1" type="ORF">GCM10023209_19670</name>
</gene>